<reference evidence="1 2" key="1">
    <citation type="submission" date="2011-08" db="EMBL/GenBank/DDBJ databases">
        <authorList>
            <person name="Weinstock G."/>
            <person name="Sodergren E."/>
            <person name="Clifton S."/>
            <person name="Fulton L."/>
            <person name="Fulton B."/>
            <person name="Courtney L."/>
            <person name="Fronick C."/>
            <person name="Harrison M."/>
            <person name="Strong C."/>
            <person name="Farmer C."/>
            <person name="Delahaunty K."/>
            <person name="Markovic C."/>
            <person name="Hall O."/>
            <person name="Minx P."/>
            <person name="Tomlinson C."/>
            <person name="Mitreva M."/>
            <person name="Hou S."/>
            <person name="Chen J."/>
            <person name="Wollam A."/>
            <person name="Pepin K.H."/>
            <person name="Johnson M."/>
            <person name="Bhonagiri V."/>
            <person name="Zhang X."/>
            <person name="Suruliraj S."/>
            <person name="Warren W."/>
            <person name="Chinwalla A."/>
            <person name="Mardis E.R."/>
            <person name="Wilson R.K."/>
        </authorList>
    </citation>
    <scope>NUCLEOTIDE SEQUENCE [LARGE SCALE GENOMIC DNA]</scope>
    <source>
        <strain evidence="1 2">DSM 18206</strain>
    </source>
</reference>
<gene>
    <name evidence="1" type="ORF">HMPREF0673_01657</name>
</gene>
<name>G6AYE7_9BACT</name>
<protein>
    <submittedName>
        <fullName evidence="1">Uncharacterized protein</fullName>
    </submittedName>
</protein>
<accession>G6AYE7</accession>
<dbReference type="EMBL" id="AFZZ01000147">
    <property type="protein sequence ID" value="EHJ39394.1"/>
    <property type="molecule type" value="Genomic_DNA"/>
</dbReference>
<dbReference type="AlphaFoldDB" id="G6AYE7"/>
<sequence>MFQALKSYKHRKNMKDVTNKHNKDCFETNLLLSQYGFVEEYETVVRNNKLEKLRFLYLQLKPTIGLLVYNFYHTDTKRKLQGFDMFMYDSNSIKDAIYQFHGHNKHKRLPGFMLLCFQDYIERTQLILDQLLEEDIDDFLAVETKYEKVSRELYNKEKENPNAIRELQETP</sequence>
<comment type="caution">
    <text evidence="1">The sequence shown here is derived from an EMBL/GenBank/DDBJ whole genome shotgun (WGS) entry which is preliminary data.</text>
</comment>
<dbReference type="PATRIC" id="fig|1002367.3.peg.1339"/>
<dbReference type="HOGENOM" id="CLU_1561524_0_0_10"/>
<evidence type="ECO:0000313" key="1">
    <source>
        <dbReference type="EMBL" id="EHJ39394.1"/>
    </source>
</evidence>
<organism evidence="1 2">
    <name type="scientific">Leyella stercorea DSM 18206</name>
    <dbReference type="NCBI Taxonomy" id="1002367"/>
    <lineage>
        <taxon>Bacteria</taxon>
        <taxon>Pseudomonadati</taxon>
        <taxon>Bacteroidota</taxon>
        <taxon>Bacteroidia</taxon>
        <taxon>Bacteroidales</taxon>
        <taxon>Prevotellaceae</taxon>
        <taxon>Leyella</taxon>
    </lineage>
</organism>
<evidence type="ECO:0000313" key="2">
    <source>
        <dbReference type="Proteomes" id="UP000004407"/>
    </source>
</evidence>
<dbReference type="Proteomes" id="UP000004407">
    <property type="component" value="Unassembled WGS sequence"/>
</dbReference>
<proteinExistence type="predicted"/>